<dbReference type="OrthoDB" id="8020840at2"/>
<dbReference type="EMBL" id="CP039865">
    <property type="protein sequence ID" value="QCK84671.1"/>
    <property type="molecule type" value="Genomic_DNA"/>
</dbReference>
<dbReference type="Pfam" id="PF05437">
    <property type="entry name" value="AzlD"/>
    <property type="match status" value="1"/>
</dbReference>
<name>A0A4D7QDX4_9HYPH</name>
<dbReference type="RefSeq" id="WP_137098005.1">
    <property type="nucleotide sequence ID" value="NZ_CP039865.1"/>
</dbReference>
<organism evidence="2 3">
    <name type="scientific">Phreatobacter aquaticus</name>
    <dbReference type="NCBI Taxonomy" id="2570229"/>
    <lineage>
        <taxon>Bacteria</taxon>
        <taxon>Pseudomonadati</taxon>
        <taxon>Pseudomonadota</taxon>
        <taxon>Alphaproteobacteria</taxon>
        <taxon>Hyphomicrobiales</taxon>
        <taxon>Phreatobacteraceae</taxon>
        <taxon>Phreatobacter</taxon>
    </lineage>
</organism>
<proteinExistence type="predicted"/>
<dbReference type="Proteomes" id="UP000298588">
    <property type="component" value="Chromosome"/>
</dbReference>
<reference evidence="2 3" key="1">
    <citation type="submission" date="2019-04" db="EMBL/GenBank/DDBJ databases">
        <title>Phreatobacter aquaticus sp. nov.</title>
        <authorList>
            <person name="Choi A."/>
            <person name="Baek K."/>
        </authorList>
    </citation>
    <scope>NUCLEOTIDE SEQUENCE [LARGE SCALE GENOMIC DNA]</scope>
    <source>
        <strain evidence="2 3">NMCR1094</strain>
    </source>
</reference>
<dbReference type="InterPro" id="IPR008407">
    <property type="entry name" value="Brnchd-chn_aa_trnsp_AzlD"/>
</dbReference>
<evidence type="ECO:0008006" key="4">
    <source>
        <dbReference type="Google" id="ProtNLM"/>
    </source>
</evidence>
<protein>
    <recommendedName>
        <fullName evidence="4">AzlD family protein</fullName>
    </recommendedName>
</protein>
<dbReference type="KEGG" id="paqt:E8L99_02165"/>
<accession>A0A4D7QDX4</accession>
<evidence type="ECO:0000256" key="1">
    <source>
        <dbReference type="SAM" id="Phobius"/>
    </source>
</evidence>
<evidence type="ECO:0000313" key="2">
    <source>
        <dbReference type="EMBL" id="QCK84671.1"/>
    </source>
</evidence>
<gene>
    <name evidence="2" type="ORF">E8L99_02165</name>
</gene>
<sequence length="101" mass="10104">MSLDPITLAAILGMALVTYGCRLAGILLAGRFQPRGRTKAAFDAIPPAVLTAVIAPTLLATGWPETVAGAITIAAAMRLPLLGTIGIGVASVVILRALAGG</sequence>
<keyword evidence="3" id="KW-1185">Reference proteome</keyword>
<feature type="transmembrane region" description="Helical" evidence="1">
    <location>
        <begin position="6"/>
        <end position="28"/>
    </location>
</feature>
<feature type="transmembrane region" description="Helical" evidence="1">
    <location>
        <begin position="40"/>
        <end position="59"/>
    </location>
</feature>
<feature type="transmembrane region" description="Helical" evidence="1">
    <location>
        <begin position="79"/>
        <end position="99"/>
    </location>
</feature>
<dbReference type="AlphaFoldDB" id="A0A4D7QDX4"/>
<keyword evidence="1" id="KW-1133">Transmembrane helix</keyword>
<keyword evidence="1" id="KW-0812">Transmembrane</keyword>
<keyword evidence="1" id="KW-0472">Membrane</keyword>
<evidence type="ECO:0000313" key="3">
    <source>
        <dbReference type="Proteomes" id="UP000298588"/>
    </source>
</evidence>